<name>A0ACA9N8H2_9GLOM</name>
<evidence type="ECO:0000313" key="2">
    <source>
        <dbReference type="Proteomes" id="UP000789702"/>
    </source>
</evidence>
<organism evidence="1 2">
    <name type="scientific">Dentiscutata heterogama</name>
    <dbReference type="NCBI Taxonomy" id="1316150"/>
    <lineage>
        <taxon>Eukaryota</taxon>
        <taxon>Fungi</taxon>
        <taxon>Fungi incertae sedis</taxon>
        <taxon>Mucoromycota</taxon>
        <taxon>Glomeromycotina</taxon>
        <taxon>Glomeromycetes</taxon>
        <taxon>Diversisporales</taxon>
        <taxon>Gigasporaceae</taxon>
        <taxon>Dentiscutata</taxon>
    </lineage>
</organism>
<comment type="caution">
    <text evidence="1">The sequence shown here is derived from an EMBL/GenBank/DDBJ whole genome shotgun (WGS) entry which is preliminary data.</text>
</comment>
<gene>
    <name evidence="1" type="ORF">DHETER_LOCUS8871</name>
</gene>
<feature type="non-terminal residue" evidence="1">
    <location>
        <position position="112"/>
    </location>
</feature>
<evidence type="ECO:0000313" key="1">
    <source>
        <dbReference type="EMBL" id="CAG8641612.1"/>
    </source>
</evidence>
<keyword evidence="2" id="KW-1185">Reference proteome</keyword>
<accession>A0ACA9N8H2</accession>
<reference evidence="1" key="1">
    <citation type="submission" date="2021-06" db="EMBL/GenBank/DDBJ databases">
        <authorList>
            <person name="Kallberg Y."/>
            <person name="Tangrot J."/>
            <person name="Rosling A."/>
        </authorList>
    </citation>
    <scope>NUCLEOTIDE SEQUENCE</scope>
    <source>
        <strain evidence="1">IL203A</strain>
    </source>
</reference>
<sequence>MVVIEGKIDADEANADETNAVVTEEVDDIDTKNKAGVSKVSLDNLRSLAFTPCSSDDYLECSSLQELPNKKHKMSTASHEEVSKEDATGLQYMEPKQISSASLSEHIEDSKE</sequence>
<protein>
    <submittedName>
        <fullName evidence="1">15568_t:CDS:1</fullName>
    </submittedName>
</protein>
<proteinExistence type="predicted"/>
<dbReference type="Proteomes" id="UP000789702">
    <property type="component" value="Unassembled WGS sequence"/>
</dbReference>
<dbReference type="EMBL" id="CAJVPU010014653">
    <property type="protein sequence ID" value="CAG8641612.1"/>
    <property type="molecule type" value="Genomic_DNA"/>
</dbReference>